<reference evidence="2 3" key="1">
    <citation type="journal article" date="2020" name="J. Phycol.">
        <title>Comparative genome analysis reveals Cyanidiococcus gen. nov., a new extremophilic red algal genus sister to Cyanidioschyzon (Cyanidioschyzonaceae, Rhodophyta).</title>
        <authorList>
            <person name="Liu S.-L."/>
            <person name="Chiang Y.-R."/>
            <person name="Yoon H.S."/>
            <person name="Fu H.-Y."/>
        </authorList>
    </citation>
    <scope>NUCLEOTIDE SEQUENCE [LARGE SCALE GENOMIC DNA]</scope>
    <source>
        <strain evidence="2 3">THAL066</strain>
    </source>
</reference>
<dbReference type="EMBL" id="VWRR01000009">
    <property type="protein sequence ID" value="KAF6002809.1"/>
    <property type="molecule type" value="Genomic_DNA"/>
</dbReference>
<dbReference type="SUPFAM" id="SSF109604">
    <property type="entry name" value="HD-domain/PDEase-like"/>
    <property type="match status" value="1"/>
</dbReference>
<organism evidence="2 3">
    <name type="scientific">Cyanidiococcus yangmingshanensis</name>
    <dbReference type="NCBI Taxonomy" id="2690220"/>
    <lineage>
        <taxon>Eukaryota</taxon>
        <taxon>Rhodophyta</taxon>
        <taxon>Bangiophyceae</taxon>
        <taxon>Cyanidiales</taxon>
        <taxon>Cyanidiaceae</taxon>
        <taxon>Cyanidiococcus</taxon>
    </lineage>
</organism>
<accession>A0A7J7IJE1</accession>
<evidence type="ECO:0000313" key="2">
    <source>
        <dbReference type="EMBL" id="KAF6002809.1"/>
    </source>
</evidence>
<feature type="region of interest" description="Disordered" evidence="1">
    <location>
        <begin position="455"/>
        <end position="479"/>
    </location>
</feature>
<feature type="region of interest" description="Disordered" evidence="1">
    <location>
        <begin position="151"/>
        <end position="170"/>
    </location>
</feature>
<protein>
    <submittedName>
        <fullName evidence="2">Uncharacterized protein</fullName>
    </submittedName>
</protein>
<gene>
    <name evidence="2" type="ORF">F1559_003894</name>
</gene>
<dbReference type="PROSITE" id="PS51257">
    <property type="entry name" value="PROKAR_LIPOPROTEIN"/>
    <property type="match status" value="1"/>
</dbReference>
<dbReference type="Proteomes" id="UP000530660">
    <property type="component" value="Unassembled WGS sequence"/>
</dbReference>
<dbReference type="AlphaFoldDB" id="A0A7J7IJE1"/>
<sequence>MVGCFRPESHDPCGGFVGVGPVPTWSLLGACRRWRPARQRVTKFSLRRFQVTQNKRRGSGACFRGIRALAATDPVEGECVQPWWSVSFEDPPSVTSEHELRSSAPNHSEHSGRAKNADERLNAREQHDILEGKAPGVRLFLHRTRRAAPTSAAGVAAMRAGSRSKPGITRDVGRLNQRSIGRRMTEERAPVDNHSLTFIQVSSQVTRALRANELRLIDGRLASSTRRQSSAEEVALFLDEIELRCAYLGPIGASLVRIALERSLKHPRAATDAASQPAKSTIQTPTPSLVQNSFVEAASSTPQATFTKSHSPETCLRSMPLEGGMSTDRGAVRTEASNVVQSEFGCLWRLRAVLSTVIDLQMDLEAVLAAALRDAYLPSREIAREFGGSVADILAQERAIRQIVHATSMDSNPAGLRQLLIGVARDWRAIALFFAEVLFELRLHSEMLGLIDESGHGAPNQVESEDNARMVPDPSNKPDMNAVNNEAESDTDHLTWRAPQLQQPDTVAYASAAQRLDGFQCAAPASDLVQSGTHVVPREPGEHLATTASLRDGANAAARAAAHRIAILTLEVLAPSREPAGDLLSPMRNGGAGLSVALPGSG</sequence>
<dbReference type="Pfam" id="PF13328">
    <property type="entry name" value="HD_4"/>
    <property type="match status" value="1"/>
</dbReference>
<keyword evidence="3" id="KW-1185">Reference proteome</keyword>
<evidence type="ECO:0000313" key="3">
    <source>
        <dbReference type="Proteomes" id="UP000530660"/>
    </source>
</evidence>
<proteinExistence type="predicted"/>
<feature type="compositionally biased region" description="Basic and acidic residues" evidence="1">
    <location>
        <begin position="96"/>
        <end position="117"/>
    </location>
</feature>
<name>A0A7J7IJE1_9RHOD</name>
<comment type="caution">
    <text evidence="2">The sequence shown here is derived from an EMBL/GenBank/DDBJ whole genome shotgun (WGS) entry which is preliminary data.</text>
</comment>
<feature type="region of interest" description="Disordered" evidence="1">
    <location>
        <begin position="94"/>
        <end position="117"/>
    </location>
</feature>
<evidence type="ECO:0000256" key="1">
    <source>
        <dbReference type="SAM" id="MobiDB-lite"/>
    </source>
</evidence>